<feature type="domain" description="Nucleotidyl transferase" evidence="3">
    <location>
        <begin position="20"/>
        <end position="262"/>
    </location>
</feature>
<dbReference type="InterPro" id="IPR029044">
    <property type="entry name" value="Nucleotide-diphossugar_trans"/>
</dbReference>
<dbReference type="AlphaFoldDB" id="A0A1I8E9D3"/>
<dbReference type="GO" id="GO:0016740">
    <property type="term" value="F:transferase activity"/>
    <property type="evidence" value="ECO:0007669"/>
    <property type="project" value="InterPro"/>
</dbReference>
<keyword evidence="2" id="KW-1133">Transmembrane helix</keyword>
<keyword evidence="2" id="KW-0472">Membrane</keyword>
<protein>
    <submittedName>
        <fullName evidence="5">NTP_transferase domain-containing protein</fullName>
    </submittedName>
</protein>
<dbReference type="PROSITE" id="PS00101">
    <property type="entry name" value="HEXAPEP_TRANSFERASES"/>
    <property type="match status" value="1"/>
</dbReference>
<dbReference type="STRING" id="6293.A0A1I8E9D3"/>
<dbReference type="InterPro" id="IPR056729">
    <property type="entry name" value="GMPPB_C"/>
</dbReference>
<evidence type="ECO:0000256" key="2">
    <source>
        <dbReference type="SAM" id="Phobius"/>
    </source>
</evidence>
<dbReference type="InterPro" id="IPR005835">
    <property type="entry name" value="NTP_transferase_dom"/>
</dbReference>
<dbReference type="Gene3D" id="3.90.550.10">
    <property type="entry name" value="Spore Coat Polysaccharide Biosynthesis Protein SpsA, Chain A"/>
    <property type="match status" value="1"/>
</dbReference>
<sequence>MFRSDWGDTQLTTLVTLSLKAVVLVGGEQKGTRFRPLSLQLPKPLFPIAGVPLIEHHIEQLSKASFSITVLYLIILASITEIYLIGFYPANYFYDFIQKCTEIYSIKIRYLEEPEALGTACGLYHFRSILLENNPSALFVLNADVCGDLPIAEMAHELAMKHNAHGLLLTTEATREQSINYGSVVIDSNGKVLHYVDKPTTFVSPHISCGVYLLRAIVVERIGKAYSCSDTDTKQVWFETEIFPQMASESVLYALKTKRWWSQTKTAAKSNISSFSAVLYANRHYLRLYHISDPSRLCHDRAQIIGDVFIDPTAEIDPTAKIGPNVSIGAKAKIAAGVRIRETIVLAEAIINDHACILHSVIGWRSVVGAWARIEGTPISPNPNIPFAKLDNKPLFNTDGRLNPSLTILGSDVHVPAEAVILNSIVLPYKELTSTIREWIHQDDSHPAEVIDDDFEVEDISVTDRSVTL</sequence>
<organism evidence="5">
    <name type="scientific">Wuchereria bancrofti</name>
    <dbReference type="NCBI Taxonomy" id="6293"/>
    <lineage>
        <taxon>Eukaryota</taxon>
        <taxon>Metazoa</taxon>
        <taxon>Ecdysozoa</taxon>
        <taxon>Nematoda</taxon>
        <taxon>Chromadorea</taxon>
        <taxon>Rhabditida</taxon>
        <taxon>Spirurina</taxon>
        <taxon>Spiruromorpha</taxon>
        <taxon>Filarioidea</taxon>
        <taxon>Onchocercidae</taxon>
        <taxon>Wuchereria</taxon>
    </lineage>
</organism>
<dbReference type="Pfam" id="PF00483">
    <property type="entry name" value="NTP_transferase"/>
    <property type="match status" value="1"/>
</dbReference>
<proteinExistence type="inferred from homology"/>
<accession>A0A1I8E9D3</accession>
<feature type="transmembrane region" description="Helical" evidence="2">
    <location>
        <begin position="70"/>
        <end position="90"/>
    </location>
</feature>
<dbReference type="InterPro" id="IPR018357">
    <property type="entry name" value="Hexapep_transf_CS"/>
</dbReference>
<evidence type="ECO:0000259" key="3">
    <source>
        <dbReference type="Pfam" id="PF00483"/>
    </source>
</evidence>
<evidence type="ECO:0000259" key="4">
    <source>
        <dbReference type="Pfam" id="PF25087"/>
    </source>
</evidence>
<dbReference type="Pfam" id="PF25087">
    <property type="entry name" value="GMPPB_C"/>
    <property type="match status" value="1"/>
</dbReference>
<evidence type="ECO:0000256" key="1">
    <source>
        <dbReference type="ARBA" id="ARBA00007274"/>
    </source>
</evidence>
<name>A0A1I8E9D3_WUCBA</name>
<reference evidence="5" key="1">
    <citation type="submission" date="2016-11" db="UniProtKB">
        <authorList>
            <consortium name="WormBaseParasite"/>
        </authorList>
    </citation>
    <scope>IDENTIFICATION</scope>
    <source>
        <strain evidence="5">pt0022</strain>
    </source>
</reference>
<dbReference type="SUPFAM" id="SSF53448">
    <property type="entry name" value="Nucleotide-diphospho-sugar transferases"/>
    <property type="match status" value="1"/>
</dbReference>
<evidence type="ECO:0000313" key="5">
    <source>
        <dbReference type="WBParaSite" id="maker-PairedContig_1120-snap-gene-0.8-mRNA-1"/>
    </source>
</evidence>
<dbReference type="Gene3D" id="2.160.10.10">
    <property type="entry name" value="Hexapeptide repeat proteins"/>
    <property type="match status" value="1"/>
</dbReference>
<keyword evidence="2" id="KW-0812">Transmembrane</keyword>
<comment type="similarity">
    <text evidence="1">Belongs to the transferase hexapeptide repeat family.</text>
</comment>
<feature type="domain" description="Mannose-1-phosphate guanyltransferase C-terminal" evidence="4">
    <location>
        <begin position="304"/>
        <end position="437"/>
    </location>
</feature>
<dbReference type="PANTHER" id="PTHR22572">
    <property type="entry name" value="SUGAR-1-PHOSPHATE GUANYL TRANSFERASE"/>
    <property type="match status" value="1"/>
</dbReference>
<dbReference type="InterPro" id="IPR050486">
    <property type="entry name" value="Mannose-1P_guanyltransferase"/>
</dbReference>
<dbReference type="WBParaSite" id="maker-PairedContig_1120-snap-gene-0.8-mRNA-1">
    <property type="protein sequence ID" value="maker-PairedContig_1120-snap-gene-0.8-mRNA-1"/>
    <property type="gene ID" value="maker-PairedContig_1120-snap-gene-0.8"/>
</dbReference>